<evidence type="ECO:0000313" key="2">
    <source>
        <dbReference type="EMBL" id="QCK85568.1"/>
    </source>
</evidence>
<dbReference type="Proteomes" id="UP000298588">
    <property type="component" value="Chromosome"/>
</dbReference>
<reference evidence="2 3" key="1">
    <citation type="submission" date="2019-04" db="EMBL/GenBank/DDBJ databases">
        <title>Phreatobacter aquaticus sp. nov.</title>
        <authorList>
            <person name="Choi A."/>
            <person name="Baek K."/>
        </authorList>
    </citation>
    <scope>NUCLEOTIDE SEQUENCE [LARGE SCALE GENOMIC DNA]</scope>
    <source>
        <strain evidence="2 3">NMCR1094</strain>
    </source>
</reference>
<protein>
    <submittedName>
        <fullName evidence="2">Uncharacterized protein</fullName>
    </submittedName>
</protein>
<feature type="region of interest" description="Disordered" evidence="1">
    <location>
        <begin position="63"/>
        <end position="83"/>
    </location>
</feature>
<evidence type="ECO:0000256" key="1">
    <source>
        <dbReference type="SAM" id="MobiDB-lite"/>
    </source>
</evidence>
<dbReference type="KEGG" id="paqt:E8L99_07195"/>
<accession>A0A4D7QEI0</accession>
<feature type="region of interest" description="Disordered" evidence="1">
    <location>
        <begin position="1"/>
        <end position="31"/>
    </location>
</feature>
<dbReference type="RefSeq" id="WP_137098902.1">
    <property type="nucleotide sequence ID" value="NZ_CP039865.1"/>
</dbReference>
<evidence type="ECO:0000313" key="3">
    <source>
        <dbReference type="Proteomes" id="UP000298588"/>
    </source>
</evidence>
<sequence>MTHESSGSDGPAAVSPEPDEDIRPAGVVLPGAGTVQPALSAAAPPDSLRQTRSERLAAQLKANLKRRKAQQRARAQAPDEDRG</sequence>
<dbReference type="EMBL" id="CP039865">
    <property type="protein sequence ID" value="QCK85568.1"/>
    <property type="molecule type" value="Genomic_DNA"/>
</dbReference>
<organism evidence="2 3">
    <name type="scientific">Phreatobacter aquaticus</name>
    <dbReference type="NCBI Taxonomy" id="2570229"/>
    <lineage>
        <taxon>Bacteria</taxon>
        <taxon>Pseudomonadati</taxon>
        <taxon>Pseudomonadota</taxon>
        <taxon>Alphaproteobacteria</taxon>
        <taxon>Hyphomicrobiales</taxon>
        <taxon>Phreatobacteraceae</taxon>
        <taxon>Phreatobacter</taxon>
    </lineage>
</organism>
<dbReference type="AlphaFoldDB" id="A0A4D7QEI0"/>
<keyword evidence="3" id="KW-1185">Reference proteome</keyword>
<name>A0A4D7QEI0_9HYPH</name>
<gene>
    <name evidence="2" type="ORF">E8L99_07195</name>
</gene>
<proteinExistence type="predicted"/>